<dbReference type="FunFam" id="2.70.70.10:FF:000006">
    <property type="entry name" value="M23 family peptidase"/>
    <property type="match status" value="1"/>
</dbReference>
<dbReference type="InterPro" id="IPR016047">
    <property type="entry name" value="M23ase_b-sheet_dom"/>
</dbReference>
<dbReference type="GO" id="GO:0004222">
    <property type="term" value="F:metalloendopeptidase activity"/>
    <property type="evidence" value="ECO:0007669"/>
    <property type="project" value="TreeGrafter"/>
</dbReference>
<sequence>MYFRTNGVVRFISISHNTQIFAASMVFALLIWSLLTSYSYLNRAEILAAKDMELAKTEQRYNDANQQFQALKQDIQSSTKALEQRQIYLQQLLDADSSLSSEIEAATQEKDAGGKGDEPGRKKTIPHEISFHTGGSTAIYDEHQKQLDNFKFSLNRIETQQQALAERMVGRISQKIAYVEKTLKQSGLAPSKLMQLAENRPSSMMAMGGPFILYSEQVNFDFSTDEPFAKLYAHHNHLIDLESVIQHIPIGMPTKKYYISSNFGVRKDPFKKTWARHSGVDMAGWWKNPIYASANGRVTKAGRNGAYGNFIEIDHGNGFLSRYGHLSKILVKKGELVTLEQKIGLMGSTGRSTSPHLHYEIWFNGKPINPQKIFKASNNVLKIQRQEYDS</sequence>
<keyword evidence="4" id="KW-0472">Membrane</keyword>
<feature type="region of interest" description="Disordered" evidence="3">
    <location>
        <begin position="104"/>
        <end position="128"/>
    </location>
</feature>
<evidence type="ECO:0000259" key="5">
    <source>
        <dbReference type="Pfam" id="PF01551"/>
    </source>
</evidence>
<feature type="compositionally biased region" description="Basic and acidic residues" evidence="3">
    <location>
        <begin position="107"/>
        <end position="128"/>
    </location>
</feature>
<evidence type="ECO:0000256" key="1">
    <source>
        <dbReference type="ARBA" id="ARBA00022729"/>
    </source>
</evidence>
<name>A0A2G4YMQ9_9PROT</name>
<dbReference type="PANTHER" id="PTHR21666">
    <property type="entry name" value="PEPTIDASE-RELATED"/>
    <property type="match status" value="1"/>
</dbReference>
<keyword evidence="4" id="KW-0812">Transmembrane</keyword>
<keyword evidence="7" id="KW-1185">Reference proteome</keyword>
<dbReference type="EMBL" id="PDEM01000031">
    <property type="protein sequence ID" value="PHZ83614.1"/>
    <property type="molecule type" value="Genomic_DNA"/>
</dbReference>
<comment type="caution">
    <text evidence="6">The sequence shown here is derived from an EMBL/GenBank/DDBJ whole genome shotgun (WGS) entry which is preliminary data.</text>
</comment>
<dbReference type="Proteomes" id="UP000229730">
    <property type="component" value="Unassembled WGS sequence"/>
</dbReference>
<evidence type="ECO:0000256" key="4">
    <source>
        <dbReference type="SAM" id="Phobius"/>
    </source>
</evidence>
<keyword evidence="4" id="KW-1133">Transmembrane helix</keyword>
<proteinExistence type="predicted"/>
<keyword evidence="1" id="KW-0732">Signal</keyword>
<dbReference type="SUPFAM" id="SSF51261">
    <property type="entry name" value="Duplicated hybrid motif"/>
    <property type="match status" value="1"/>
</dbReference>
<dbReference type="InterPro" id="IPR050570">
    <property type="entry name" value="Cell_wall_metabolism_enzyme"/>
</dbReference>
<protein>
    <recommendedName>
        <fullName evidence="5">M23ase beta-sheet core domain-containing protein</fullName>
    </recommendedName>
</protein>
<dbReference type="AlphaFoldDB" id="A0A2G4YMQ9"/>
<evidence type="ECO:0000313" key="7">
    <source>
        <dbReference type="Proteomes" id="UP000229730"/>
    </source>
</evidence>
<dbReference type="InterPro" id="IPR011055">
    <property type="entry name" value="Dup_hybrid_motif"/>
</dbReference>
<dbReference type="InParanoid" id="A0A2G4YMQ9"/>
<organism evidence="6 7">
    <name type="scientific">Paremcibacter congregatus</name>
    <dbReference type="NCBI Taxonomy" id="2043170"/>
    <lineage>
        <taxon>Bacteria</taxon>
        <taxon>Pseudomonadati</taxon>
        <taxon>Pseudomonadota</taxon>
        <taxon>Alphaproteobacteria</taxon>
        <taxon>Emcibacterales</taxon>
        <taxon>Emcibacteraceae</taxon>
        <taxon>Paremcibacter</taxon>
    </lineage>
</organism>
<evidence type="ECO:0000256" key="2">
    <source>
        <dbReference type="SAM" id="Coils"/>
    </source>
</evidence>
<evidence type="ECO:0000313" key="6">
    <source>
        <dbReference type="EMBL" id="PHZ83614.1"/>
    </source>
</evidence>
<feature type="transmembrane region" description="Helical" evidence="4">
    <location>
        <begin position="20"/>
        <end position="41"/>
    </location>
</feature>
<feature type="domain" description="M23ase beta-sheet core" evidence="5">
    <location>
        <begin position="276"/>
        <end position="370"/>
    </location>
</feature>
<dbReference type="PANTHER" id="PTHR21666:SF289">
    <property type="entry name" value="L-ALA--D-GLU ENDOPEPTIDASE"/>
    <property type="match status" value="1"/>
</dbReference>
<gene>
    <name evidence="6" type="ORF">CRD36_14620</name>
</gene>
<accession>A0A2G4YMQ9</accession>
<evidence type="ECO:0000256" key="3">
    <source>
        <dbReference type="SAM" id="MobiDB-lite"/>
    </source>
</evidence>
<dbReference type="CDD" id="cd12797">
    <property type="entry name" value="M23_peptidase"/>
    <property type="match status" value="1"/>
</dbReference>
<dbReference type="Gene3D" id="2.70.70.10">
    <property type="entry name" value="Glucose Permease (Domain IIA)"/>
    <property type="match status" value="1"/>
</dbReference>
<reference evidence="6 7" key="1">
    <citation type="submission" date="2017-10" db="EMBL/GenBank/DDBJ databases">
        <title>Frigbacter circumglobatus gen. nov. sp. nov., isolated from sediment cultured in situ.</title>
        <authorList>
            <person name="Zhao Z."/>
        </authorList>
    </citation>
    <scope>NUCLEOTIDE SEQUENCE [LARGE SCALE GENOMIC DNA]</scope>
    <source>
        <strain evidence="6 7">ZYL</strain>
    </source>
</reference>
<feature type="coiled-coil region" evidence="2">
    <location>
        <begin position="47"/>
        <end position="81"/>
    </location>
</feature>
<dbReference type="Pfam" id="PF01551">
    <property type="entry name" value="Peptidase_M23"/>
    <property type="match status" value="1"/>
</dbReference>
<keyword evidence="2" id="KW-0175">Coiled coil</keyword>